<feature type="compositionally biased region" description="Polar residues" evidence="1">
    <location>
        <begin position="198"/>
        <end position="209"/>
    </location>
</feature>
<feature type="compositionally biased region" description="Low complexity" evidence="1">
    <location>
        <begin position="248"/>
        <end position="259"/>
    </location>
</feature>
<dbReference type="GeneID" id="37025422"/>
<sequence length="458" mass="47050">MSPATTRASASPSPSSLRSAPPSPVQSLLDGAPTPPSQQSLPPPLLCTPERFIGGAQPAQPRSAPATISGARAPADIKRIKMEQQSTPTKTKGRPPQTSASPRSTKATATVGATAGQAVLAETATTTLTTRSASGSAQSSPRRNRPVHKIPSRDVALKTSVCRTDSLPTPALTPSGDRAQIHHRATTSTPGKRPRDGNTISQSSPSSKRLQIDNPAQSASLPAPAATSERRPSATNADAVRHLSTQDASSSSASSSPAPLEMRPKAKEASAATYISPISATATPAPASGAIASAEEAAAAATAAWAEAAPPVASPAQEGSASRDRARTGSSSSAASEAVADGAAQISSAKKPTDADRSSAASSSQAAREHSEANYLVTVRTIDGSVTTTGKRFKALPESFRSALITLNASGQLTAEGTEITTSFFLEETKETVVAILEWYRARVREQARLVPYRTIPC</sequence>
<dbReference type="EMBL" id="KZ819666">
    <property type="protein sequence ID" value="PWN27980.1"/>
    <property type="molecule type" value="Genomic_DNA"/>
</dbReference>
<keyword evidence="3" id="KW-1185">Reference proteome</keyword>
<feature type="compositionally biased region" description="Low complexity" evidence="1">
    <location>
        <begin position="105"/>
        <end position="137"/>
    </location>
</feature>
<organism evidence="2 3">
    <name type="scientific">Jaminaea rosea</name>
    <dbReference type="NCBI Taxonomy" id="1569628"/>
    <lineage>
        <taxon>Eukaryota</taxon>
        <taxon>Fungi</taxon>
        <taxon>Dikarya</taxon>
        <taxon>Basidiomycota</taxon>
        <taxon>Ustilaginomycotina</taxon>
        <taxon>Exobasidiomycetes</taxon>
        <taxon>Microstromatales</taxon>
        <taxon>Microstromatales incertae sedis</taxon>
        <taxon>Jaminaea</taxon>
    </lineage>
</organism>
<feature type="compositionally biased region" description="Low complexity" evidence="1">
    <location>
        <begin position="328"/>
        <end position="344"/>
    </location>
</feature>
<evidence type="ECO:0000256" key="1">
    <source>
        <dbReference type="SAM" id="MobiDB-lite"/>
    </source>
</evidence>
<name>A0A316URN5_9BASI</name>
<proteinExistence type="predicted"/>
<dbReference type="Proteomes" id="UP000245884">
    <property type="component" value="Unassembled WGS sequence"/>
</dbReference>
<feature type="compositionally biased region" description="Pro residues" evidence="1">
    <location>
        <begin position="33"/>
        <end position="46"/>
    </location>
</feature>
<feature type="region of interest" description="Disordered" evidence="1">
    <location>
        <begin position="1"/>
        <end position="269"/>
    </location>
</feature>
<feature type="compositionally biased region" description="Low complexity" evidence="1">
    <location>
        <begin position="215"/>
        <end position="227"/>
    </location>
</feature>
<gene>
    <name evidence="2" type="ORF">BDZ90DRAFT_159104</name>
</gene>
<dbReference type="AlphaFoldDB" id="A0A316URN5"/>
<dbReference type="RefSeq" id="XP_025362592.1">
    <property type="nucleotide sequence ID" value="XM_025503599.1"/>
</dbReference>
<accession>A0A316URN5</accession>
<feature type="compositionally biased region" description="Low complexity" evidence="1">
    <location>
        <begin position="1"/>
        <end position="20"/>
    </location>
</feature>
<feature type="region of interest" description="Disordered" evidence="1">
    <location>
        <begin position="309"/>
        <end position="367"/>
    </location>
</feature>
<evidence type="ECO:0000313" key="2">
    <source>
        <dbReference type="EMBL" id="PWN27980.1"/>
    </source>
</evidence>
<protein>
    <submittedName>
        <fullName evidence="2">Uncharacterized protein</fullName>
    </submittedName>
</protein>
<evidence type="ECO:0000313" key="3">
    <source>
        <dbReference type="Proteomes" id="UP000245884"/>
    </source>
</evidence>
<feature type="compositionally biased region" description="Low complexity" evidence="1">
    <location>
        <begin position="309"/>
        <end position="320"/>
    </location>
</feature>
<feature type="compositionally biased region" description="Polar residues" evidence="1">
    <location>
        <begin position="83"/>
        <end position="104"/>
    </location>
</feature>
<reference evidence="2 3" key="1">
    <citation type="journal article" date="2018" name="Mol. Biol. Evol.">
        <title>Broad Genomic Sampling Reveals a Smut Pathogenic Ancestry of the Fungal Clade Ustilaginomycotina.</title>
        <authorList>
            <person name="Kijpornyongpan T."/>
            <person name="Mondo S.J."/>
            <person name="Barry K."/>
            <person name="Sandor L."/>
            <person name="Lee J."/>
            <person name="Lipzen A."/>
            <person name="Pangilinan J."/>
            <person name="LaButti K."/>
            <person name="Hainaut M."/>
            <person name="Henrissat B."/>
            <person name="Grigoriev I.V."/>
            <person name="Spatafora J.W."/>
            <person name="Aime M.C."/>
        </authorList>
    </citation>
    <scope>NUCLEOTIDE SEQUENCE [LARGE SCALE GENOMIC DNA]</scope>
    <source>
        <strain evidence="2 3">MCA 5214</strain>
    </source>
</reference>